<dbReference type="RefSeq" id="WP_244512536.1">
    <property type="nucleotide sequence ID" value="NZ_FOAC01000001.1"/>
</dbReference>
<name>A0A1N7EVE7_9RHOB</name>
<dbReference type="EMBL" id="FTNV01000001">
    <property type="protein sequence ID" value="SIR92002.1"/>
    <property type="molecule type" value="Genomic_DNA"/>
</dbReference>
<evidence type="ECO:0000313" key="1">
    <source>
        <dbReference type="EMBL" id="SIR92002.1"/>
    </source>
</evidence>
<evidence type="ECO:0000313" key="2">
    <source>
        <dbReference type="Proteomes" id="UP000186019"/>
    </source>
</evidence>
<gene>
    <name evidence="1" type="ORF">SAMN05421666_0547</name>
</gene>
<dbReference type="STRING" id="573024.SAMN05216208_1588"/>
<accession>A0A1N7EVE7</accession>
<protein>
    <submittedName>
        <fullName evidence="1">Uncharacterized protein</fullName>
    </submittedName>
</protein>
<keyword evidence="2" id="KW-1185">Reference proteome</keyword>
<dbReference type="AlphaFoldDB" id="A0A1N7EVE7"/>
<reference evidence="1 2" key="1">
    <citation type="submission" date="2017-01" db="EMBL/GenBank/DDBJ databases">
        <authorList>
            <person name="Mah S.A."/>
            <person name="Swanson W.J."/>
            <person name="Moy G.W."/>
            <person name="Vacquier V.D."/>
        </authorList>
    </citation>
    <scope>NUCLEOTIDE SEQUENCE [LARGE SCALE GENOMIC DNA]</scope>
    <source>
        <strain evidence="1 2">DSM 29590</strain>
    </source>
</reference>
<proteinExistence type="predicted"/>
<organism evidence="1 2">
    <name type="scientific">Roseovarius nanhaiticus</name>
    <dbReference type="NCBI Taxonomy" id="573024"/>
    <lineage>
        <taxon>Bacteria</taxon>
        <taxon>Pseudomonadati</taxon>
        <taxon>Pseudomonadota</taxon>
        <taxon>Alphaproteobacteria</taxon>
        <taxon>Rhodobacterales</taxon>
        <taxon>Roseobacteraceae</taxon>
        <taxon>Roseovarius</taxon>
    </lineage>
</organism>
<sequence length="94" mass="10364">MLTMIEPRNMLVAATFFFVAGCAVQPNEISEEDDRIGDIPENVIAMADPDQNIATARLKPEDNCFWYEHRGPVETTLVPLRSPQGNPICATTGT</sequence>
<dbReference type="Proteomes" id="UP000186019">
    <property type="component" value="Unassembled WGS sequence"/>
</dbReference>